<dbReference type="AlphaFoldDB" id="A0A7V3YF46"/>
<dbReference type="Gene3D" id="3.30.2320.50">
    <property type="match status" value="1"/>
</dbReference>
<dbReference type="EMBL" id="DTFV01000022">
    <property type="protein sequence ID" value="HGI29901.1"/>
    <property type="molecule type" value="Genomic_DNA"/>
</dbReference>
<evidence type="ECO:0000313" key="4">
    <source>
        <dbReference type="EMBL" id="HGI29901.1"/>
    </source>
</evidence>
<dbReference type="GO" id="GO:0008270">
    <property type="term" value="F:zinc ion binding"/>
    <property type="evidence" value="ECO:0007669"/>
    <property type="project" value="TreeGrafter"/>
</dbReference>
<organism evidence="4">
    <name type="scientific">Candidatus Caldatribacterium californiense</name>
    <dbReference type="NCBI Taxonomy" id="1454726"/>
    <lineage>
        <taxon>Bacteria</taxon>
        <taxon>Pseudomonadati</taxon>
        <taxon>Atribacterota</taxon>
        <taxon>Atribacteria</taxon>
        <taxon>Atribacterales</taxon>
        <taxon>Candidatus Caldatribacteriaceae</taxon>
        <taxon>Candidatus Caldatribacterium</taxon>
    </lineage>
</organism>
<sequence length="80" mass="9536">MHELRLVREVFEDLLRRGETEGLQRITRVYLRMGEFTEIDPEVLRYFFAEKSRGTILEGAEIIIEHSPLRELRLLSFEGE</sequence>
<dbReference type="Pfam" id="PF01155">
    <property type="entry name" value="HypA"/>
    <property type="match status" value="1"/>
</dbReference>
<keyword evidence="3" id="KW-0862">Zinc</keyword>
<dbReference type="PANTHER" id="PTHR34535">
    <property type="entry name" value="HYDROGENASE MATURATION FACTOR HYPA"/>
    <property type="match status" value="1"/>
</dbReference>
<reference evidence="4" key="1">
    <citation type="journal article" date="2020" name="mSystems">
        <title>Genome- and Community-Level Interaction Insights into Carbon Utilization and Element Cycling Functions of Hydrothermarchaeota in Hydrothermal Sediment.</title>
        <authorList>
            <person name="Zhou Z."/>
            <person name="Liu Y."/>
            <person name="Xu W."/>
            <person name="Pan J."/>
            <person name="Luo Z.H."/>
            <person name="Li M."/>
        </authorList>
    </citation>
    <scope>NUCLEOTIDE SEQUENCE [LARGE SCALE GENOMIC DNA]</scope>
    <source>
        <strain evidence="4">SpSt-747</strain>
    </source>
</reference>
<gene>
    <name evidence="4" type="ORF">ENV30_01095</name>
</gene>
<comment type="caution">
    <text evidence="4">The sequence shown here is derived from an EMBL/GenBank/DDBJ whole genome shotgun (WGS) entry which is preliminary data.</text>
</comment>
<evidence type="ECO:0000256" key="3">
    <source>
        <dbReference type="ARBA" id="ARBA00022833"/>
    </source>
</evidence>
<dbReference type="GO" id="GO:0016151">
    <property type="term" value="F:nickel cation binding"/>
    <property type="evidence" value="ECO:0007669"/>
    <property type="project" value="InterPro"/>
</dbReference>
<name>A0A7V3YF46_9BACT</name>
<evidence type="ECO:0000256" key="2">
    <source>
        <dbReference type="ARBA" id="ARBA00022723"/>
    </source>
</evidence>
<dbReference type="InterPro" id="IPR000688">
    <property type="entry name" value="HypA/HybF"/>
</dbReference>
<protein>
    <submittedName>
        <fullName evidence="4">Hydrogenase maturation nickel metallochaperone HypA</fullName>
    </submittedName>
</protein>
<accession>A0A7V3YF46</accession>
<keyword evidence="1" id="KW-0533">Nickel</keyword>
<proteinExistence type="predicted"/>
<keyword evidence="2" id="KW-0479">Metal-binding</keyword>
<dbReference type="PANTHER" id="PTHR34535:SF3">
    <property type="entry name" value="HYDROGENASE MATURATION FACTOR HYPA"/>
    <property type="match status" value="1"/>
</dbReference>
<evidence type="ECO:0000256" key="1">
    <source>
        <dbReference type="ARBA" id="ARBA00022596"/>
    </source>
</evidence>
<dbReference type="GO" id="GO:0051604">
    <property type="term" value="P:protein maturation"/>
    <property type="evidence" value="ECO:0007669"/>
    <property type="project" value="InterPro"/>
</dbReference>